<feature type="region of interest" description="Disordered" evidence="1">
    <location>
        <begin position="1249"/>
        <end position="1280"/>
    </location>
</feature>
<feature type="compositionally biased region" description="Low complexity" evidence="1">
    <location>
        <begin position="803"/>
        <end position="814"/>
    </location>
</feature>
<feature type="compositionally biased region" description="Basic and acidic residues" evidence="1">
    <location>
        <begin position="949"/>
        <end position="958"/>
    </location>
</feature>
<feature type="compositionally biased region" description="Polar residues" evidence="1">
    <location>
        <begin position="472"/>
        <end position="489"/>
    </location>
</feature>
<dbReference type="EMBL" id="MU001902">
    <property type="protein sequence ID" value="KAF2794104.1"/>
    <property type="molecule type" value="Genomic_DNA"/>
</dbReference>
<proteinExistence type="predicted"/>
<sequence>MAMLAHLGRGCEGQGGGRRCSEKGDAGEISGEQHQRRNAERAEAAAAAAAADRAHHTSRQRQTAAAPWTRAAKPPSAPARPADTFGRRVQTPRPTFCALQRLPARPSAPRGCCRPSPSFAVQAVEPRLRCRPSVSAPPASSPCRDNPDAPRRDMPASPLRSWLDDSIATQLKLGHFWLSEQLQNKHEGVKPDPDGHWAGLYEDNGSVVDIINDVHPEQHSVVQIIGVPQVSPLLISDGDTCIEATVSGRCDRDFRRNHNGRHIAVDGLLSLVSVRRYTLRYTSYGPPRDHLRLILDALDSPAGQLAAVLGEPTSARASEAIRAVLQQLQETRSAADRRRWTMLQPMDTADDGGAYDASLDTQMPFGTQVAPPTRGQPAESGPAVMGARSLEPILAGNSPVEELSARDDDLGHRRDEDAARQNLLSLLGKGKNPQNAVPQRLPTVEHEATTLAVRSPQETRTTATVGERGSELSASPQQAVSRPRSTLNARRTEATEELTPASPTSNALEAPISPLLADAVAGAQETRHQDPKKRVSKPSPNMDAPASEPHWATAWQVSNESTSVPGDQRSLLSKPESRVDSSTLETALTTIAWQKPQPGHRFPDANIPIKVLRELRQLHEEHVAGDTNKEEESAPDCDLDFRADDDSLPSSDHEEDLPTSPVSWSKSPSPLPPNRPFQSDLPPDSSLGIDTNDPPPRRLTFTQTEPITAPPVQPPIEIDSSNDKDMEDPPSSPPAIQEEGSDEDMEMEVSVPRGLGEDGPEPSLRQDTEHIPTPTFGRTKSIVQVKETPYAKGKNGLFGSLISSPASTPTQTSSGEMKDASSASIVLGTYNVPQPSNPIGRLSRVGTHTGPPLSTPQLASQEHENRIKRPSFEVGRQAPELKRVQFPSNEAEDVSMLDASSDPTPLHKPSSYQPETSLTMTPIRSEIEDRETQFVQPEPSPISAQIPPREPKSSDEHNVSLPDNPTHVHVQVASPMRVESSIPGVDVRKRKMEESISKKSARRTKRRELKVVDFGEPSPPSKTATLYFRAQNEQSIERPTPNAETELPVEPAPDTNMEPSIVDGGKKSLADSIETAPALIATMQELDVDMEGPPLETTIQTARARSPSPIPHPKVPIESQNTKEVGTPKQAAPTVPTSVIAVPTLISSTHRQSPSWKDSAQELLTVVSQSDLTTIALEEHAISSTRPEDASLNDAISEQIVPIISDPSFTTSETSNVSPKTCRKDAVSVSASGVMIPSGDEASISLIREGPSHNDLQPRRTTTPPKEVEVLNGQTTKPGNRVCAEVMSDLNSLLRGHRSRSSSSHSEPRTHSRLKSSTSVPSLHTAETKSLKKPQLPLSAQDHGGLTVFQSFKQAYPEYTGNEKHFTGQCKQIQKLDQEDKMVSKWQWDDYLLRNRTDYLSYAMQCMGEGKDPEPYHRYYKDYIEETLYRKGILNKATVATALNEMEIDFPPVEVAAQLAPQRMSNSLSSSAMAAQLPSGAVSRHSQSAGHQPGSTIPAGRPRNIRDVFAPRVNPSAPRLRGHSTLPIDPPPISRRSTGTPQISRTNSTTSNPTSTTRDPIKSTGDAYNNFFNAKKRLMSWTGDSRVSQRPRLSEVPSPPTLPGSPTSEK</sequence>
<keyword evidence="3" id="KW-1185">Reference proteome</keyword>
<feature type="region of interest" description="Disordered" evidence="1">
    <location>
        <begin position="622"/>
        <end position="918"/>
    </location>
</feature>
<feature type="compositionally biased region" description="Basic and acidic residues" evidence="1">
    <location>
        <begin position="622"/>
        <end position="632"/>
    </location>
</feature>
<feature type="region of interest" description="Disordered" evidence="1">
    <location>
        <begin position="1102"/>
        <end position="1136"/>
    </location>
</feature>
<feature type="region of interest" description="Disordered" evidence="1">
    <location>
        <begin position="931"/>
        <end position="1069"/>
    </location>
</feature>
<protein>
    <recommendedName>
        <fullName evidence="4">Telomere replication protein EST3</fullName>
    </recommendedName>
</protein>
<feature type="compositionally biased region" description="Basic and acidic residues" evidence="1">
    <location>
        <begin position="19"/>
        <end position="43"/>
    </location>
</feature>
<dbReference type="Proteomes" id="UP000799757">
    <property type="component" value="Unassembled WGS sequence"/>
</dbReference>
<feature type="compositionally biased region" description="Polar residues" evidence="1">
    <location>
        <begin position="555"/>
        <end position="565"/>
    </location>
</feature>
<feature type="region of interest" description="Disordered" evidence="1">
    <location>
        <begin position="1294"/>
        <end position="1338"/>
    </location>
</feature>
<feature type="compositionally biased region" description="Basic and acidic residues" evidence="1">
    <location>
        <begin position="145"/>
        <end position="154"/>
    </location>
</feature>
<evidence type="ECO:0000313" key="3">
    <source>
        <dbReference type="Proteomes" id="UP000799757"/>
    </source>
</evidence>
<feature type="region of interest" description="Disordered" evidence="1">
    <location>
        <begin position="452"/>
        <end position="508"/>
    </location>
</feature>
<feature type="region of interest" description="Disordered" evidence="1">
    <location>
        <begin position="522"/>
        <end position="582"/>
    </location>
</feature>
<feature type="region of interest" description="Disordered" evidence="1">
    <location>
        <begin position="1"/>
        <end position="92"/>
    </location>
</feature>
<gene>
    <name evidence="2" type="ORF">K505DRAFT_337204</name>
</gene>
<feature type="compositionally biased region" description="Basic and acidic residues" evidence="1">
    <location>
        <begin position="861"/>
        <end position="871"/>
    </location>
</feature>
<feature type="region of interest" description="Disordered" evidence="1">
    <location>
        <begin position="1470"/>
        <end position="1568"/>
    </location>
</feature>
<feature type="compositionally biased region" description="Low complexity" evidence="1">
    <location>
        <begin position="1544"/>
        <end position="1558"/>
    </location>
</feature>
<evidence type="ECO:0000313" key="2">
    <source>
        <dbReference type="EMBL" id="KAF2794104.1"/>
    </source>
</evidence>
<accession>A0A6A6XD63</accession>
<dbReference type="OrthoDB" id="3538943at2759"/>
<evidence type="ECO:0008006" key="4">
    <source>
        <dbReference type="Google" id="ProtNLM"/>
    </source>
</evidence>
<reference evidence="2" key="1">
    <citation type="journal article" date="2020" name="Stud. Mycol.">
        <title>101 Dothideomycetes genomes: a test case for predicting lifestyles and emergence of pathogens.</title>
        <authorList>
            <person name="Haridas S."/>
            <person name="Albert R."/>
            <person name="Binder M."/>
            <person name="Bloem J."/>
            <person name="Labutti K."/>
            <person name="Salamov A."/>
            <person name="Andreopoulos B."/>
            <person name="Baker S."/>
            <person name="Barry K."/>
            <person name="Bills G."/>
            <person name="Bluhm B."/>
            <person name="Cannon C."/>
            <person name="Castanera R."/>
            <person name="Culley D."/>
            <person name="Daum C."/>
            <person name="Ezra D."/>
            <person name="Gonzalez J."/>
            <person name="Henrissat B."/>
            <person name="Kuo A."/>
            <person name="Liang C."/>
            <person name="Lipzen A."/>
            <person name="Lutzoni F."/>
            <person name="Magnuson J."/>
            <person name="Mondo S."/>
            <person name="Nolan M."/>
            <person name="Ohm R."/>
            <person name="Pangilinan J."/>
            <person name="Park H.-J."/>
            <person name="Ramirez L."/>
            <person name="Alfaro M."/>
            <person name="Sun H."/>
            <person name="Tritt A."/>
            <person name="Yoshinaga Y."/>
            <person name="Zwiers L.-H."/>
            <person name="Turgeon B."/>
            <person name="Goodwin S."/>
            <person name="Spatafora J."/>
            <person name="Crous P."/>
            <person name="Grigoriev I."/>
        </authorList>
    </citation>
    <scope>NUCLEOTIDE SEQUENCE</scope>
    <source>
        <strain evidence="2">CBS 109.77</strain>
    </source>
</reference>
<feature type="compositionally biased region" description="Low complexity" evidence="1">
    <location>
        <begin position="70"/>
        <end position="82"/>
    </location>
</feature>
<name>A0A6A6XD63_9PLEO</name>
<feature type="compositionally biased region" description="Polar residues" evidence="1">
    <location>
        <begin position="1484"/>
        <end position="1495"/>
    </location>
</feature>
<feature type="region of interest" description="Disordered" evidence="1">
    <location>
        <begin position="1581"/>
        <end position="1610"/>
    </location>
</feature>
<feature type="compositionally biased region" description="Low complexity" evidence="1">
    <location>
        <begin position="1470"/>
        <end position="1479"/>
    </location>
</feature>
<evidence type="ECO:0000256" key="1">
    <source>
        <dbReference type="SAM" id="MobiDB-lite"/>
    </source>
</evidence>
<feature type="compositionally biased region" description="Basic residues" evidence="1">
    <location>
        <begin position="999"/>
        <end position="1008"/>
    </location>
</feature>
<feature type="region of interest" description="Disordered" evidence="1">
    <location>
        <begin position="129"/>
        <end position="157"/>
    </location>
</feature>
<organism evidence="2 3">
    <name type="scientific">Melanomma pulvis-pyrius CBS 109.77</name>
    <dbReference type="NCBI Taxonomy" id="1314802"/>
    <lineage>
        <taxon>Eukaryota</taxon>
        <taxon>Fungi</taxon>
        <taxon>Dikarya</taxon>
        <taxon>Ascomycota</taxon>
        <taxon>Pezizomycotina</taxon>
        <taxon>Dothideomycetes</taxon>
        <taxon>Pleosporomycetidae</taxon>
        <taxon>Pleosporales</taxon>
        <taxon>Melanommataceae</taxon>
        <taxon>Melanomma</taxon>
    </lineage>
</organism>
<feature type="compositionally biased region" description="Low complexity" evidence="1">
    <location>
        <begin position="132"/>
        <end position="142"/>
    </location>
</feature>